<evidence type="ECO:0000256" key="2">
    <source>
        <dbReference type="SAM" id="Coils"/>
    </source>
</evidence>
<reference evidence="4 5" key="1">
    <citation type="journal article" date="2014" name="PLoS ONE">
        <title>Genome Sequence of Candidatus Nitrososphaera evergladensis from Group I.1b Enriched from Everglades Soil Reveals Novel Genomic Features of the Ammonia-Oxidizing Archaea.</title>
        <authorList>
            <person name="Zhalnina K.V."/>
            <person name="Dias R."/>
            <person name="Leonard M.T."/>
            <person name="Dorr de Quadros P."/>
            <person name="Camargo F.A."/>
            <person name="Drew J.C."/>
            <person name="Farmerie W.G."/>
            <person name="Daroub S.H."/>
            <person name="Triplett E.W."/>
        </authorList>
    </citation>
    <scope>NUCLEOTIDE SEQUENCE [LARGE SCALE GENOMIC DNA]</scope>
    <source>
        <strain evidence="4 5">SR1</strain>
    </source>
</reference>
<protein>
    <submittedName>
        <fullName evidence="4">RecF/RecN/SMC N-terminal domain-containing protein</fullName>
    </submittedName>
</protein>
<dbReference type="KEGG" id="nev:NTE_00692"/>
<feature type="domain" description="RecF/RecN/SMC N-terminal" evidence="3">
    <location>
        <begin position="1"/>
        <end position="698"/>
    </location>
</feature>
<dbReference type="SUPFAM" id="SSF52540">
    <property type="entry name" value="P-loop containing nucleoside triphosphate hydrolases"/>
    <property type="match status" value="1"/>
</dbReference>
<dbReference type="SUPFAM" id="SSF75712">
    <property type="entry name" value="Rad50 coiled-coil Zn hook"/>
    <property type="match status" value="1"/>
</dbReference>
<dbReference type="Pfam" id="PF02463">
    <property type="entry name" value="SMC_N"/>
    <property type="match status" value="1"/>
</dbReference>
<dbReference type="InterPro" id="IPR003395">
    <property type="entry name" value="RecF/RecN/SMC_N"/>
</dbReference>
<keyword evidence="1 2" id="KW-0175">Coiled coil</keyword>
<sequence length="705" mass="78598">MIKDLEMKDFISHKDTRLEFGKGITIFVGHNGAGKSSVIDAITFALFAEHMRRTNKNLVRRGSGTGSAMVRMRFSLNSKEFQATRSVSAAGSASFSQLELVSEGGKSVSKKLAGGERRQFGESMSVEVAKVLGLDYKKLQVAAVVQQGELARIVEAQPKEFKELLNGLIGIDRLDLAFATMKDVISGFRLRLKSEIAPDRGGYTDEDLPRVKSQISEAEKKLAESERLAGEYLDEKVRQDKMLQEIDREIEAMEPLREKAAEVQAKEKRLVRYIAEKRDQVGAELARMERVVREARGALALLERKEEACMRLQMVKYELEEVQKQIEVKERQAGKLRGFVECASKIKIVDGRCPVCNSVVVSKINEMFDGEHIQSDIRKIENDKSALQAERISLKKEEQKLTEEAKAIAGAESFLSANSIKTVDDVVRIESELGPKKKAILRLPKSVASVGSDPLQLAIDEVSRSFADEIVSLRALTRSFSMARYTAAKDDRWNTVQKLQSISSKLGAYQNAVQELKQAIDSDRKSLQELEHASEIVRMLERIRSTVYNRDGSVGMSLRSWALAVISRKASEYAALFNIGISRIELTEKAREIAITCYGKNGEVDMDSLSGGEKVAVALALRLGIAQMMGSNKLDFVILDEPTTHLDDERRKALVKIISEAFREGSGPLSQMIIITHDAEIFEDSEVDAVFRFTMTTEGSRVVQE</sequence>
<dbReference type="Gene3D" id="3.40.50.300">
    <property type="entry name" value="P-loop containing nucleotide triphosphate hydrolases"/>
    <property type="match status" value="2"/>
</dbReference>
<evidence type="ECO:0000256" key="1">
    <source>
        <dbReference type="ARBA" id="ARBA00023054"/>
    </source>
</evidence>
<gene>
    <name evidence="4" type="ORF">NTE_00692</name>
</gene>
<dbReference type="PANTHER" id="PTHR32114:SF2">
    <property type="entry name" value="ABC TRANSPORTER ABCH.3"/>
    <property type="match status" value="1"/>
</dbReference>
<dbReference type="InterPro" id="IPR027417">
    <property type="entry name" value="P-loop_NTPase"/>
</dbReference>
<dbReference type="PANTHER" id="PTHR32114">
    <property type="entry name" value="ABC TRANSPORTER ABCH.3"/>
    <property type="match status" value="1"/>
</dbReference>
<feature type="coiled-coil region" evidence="2">
    <location>
        <begin position="499"/>
        <end position="533"/>
    </location>
</feature>
<dbReference type="HOGENOM" id="CLU_004785_0_2_2"/>
<dbReference type="AlphaFoldDB" id="A0A075MPM0"/>
<dbReference type="GeneID" id="41596548"/>
<dbReference type="EMBL" id="CP007174">
    <property type="protein sequence ID" value="AIF82772.1"/>
    <property type="molecule type" value="Genomic_DNA"/>
</dbReference>
<proteinExistence type="predicted"/>
<dbReference type="OrthoDB" id="25344at2157"/>
<dbReference type="STRING" id="1459636.NTE_00692"/>
<dbReference type="Proteomes" id="UP000028194">
    <property type="component" value="Chromosome"/>
</dbReference>
<evidence type="ECO:0000313" key="4">
    <source>
        <dbReference type="EMBL" id="AIF82772.1"/>
    </source>
</evidence>
<organism evidence="4 5">
    <name type="scientific">Candidatus Nitrososphaera evergladensis SR1</name>
    <dbReference type="NCBI Taxonomy" id="1459636"/>
    <lineage>
        <taxon>Archaea</taxon>
        <taxon>Nitrososphaerota</taxon>
        <taxon>Nitrososphaeria</taxon>
        <taxon>Nitrososphaerales</taxon>
        <taxon>Nitrososphaeraceae</taxon>
        <taxon>Nitrososphaera</taxon>
    </lineage>
</organism>
<name>A0A075MPM0_9ARCH</name>
<dbReference type="RefSeq" id="WP_148699675.1">
    <property type="nucleotide sequence ID" value="NZ_CP007174.1"/>
</dbReference>
<keyword evidence="5" id="KW-1185">Reference proteome</keyword>
<accession>A0A075MPM0</accession>
<dbReference type="eggNOG" id="arCOG00368">
    <property type="taxonomic scope" value="Archaea"/>
</dbReference>
<evidence type="ECO:0000313" key="5">
    <source>
        <dbReference type="Proteomes" id="UP000028194"/>
    </source>
</evidence>
<feature type="coiled-coil region" evidence="2">
    <location>
        <begin position="208"/>
        <end position="332"/>
    </location>
</feature>
<feature type="coiled-coil region" evidence="2">
    <location>
        <begin position="377"/>
        <end position="404"/>
    </location>
</feature>
<evidence type="ECO:0000259" key="3">
    <source>
        <dbReference type="Pfam" id="PF02463"/>
    </source>
</evidence>